<name>A0A1N7QET5_9RHOB</name>
<accession>A0A1N7QET5</accession>
<dbReference type="EMBL" id="FTOT01000010">
    <property type="protein sequence ID" value="SIT21391.1"/>
    <property type="molecule type" value="Genomic_DNA"/>
</dbReference>
<dbReference type="OrthoDB" id="7916272at2"/>
<dbReference type="AlphaFoldDB" id="A0A1N7QET5"/>
<organism evidence="2 3">
    <name type="scientific">Gemmobacter megaterium</name>
    <dbReference type="NCBI Taxonomy" id="1086013"/>
    <lineage>
        <taxon>Bacteria</taxon>
        <taxon>Pseudomonadati</taxon>
        <taxon>Pseudomonadota</taxon>
        <taxon>Alphaproteobacteria</taxon>
        <taxon>Rhodobacterales</taxon>
        <taxon>Paracoccaceae</taxon>
        <taxon>Gemmobacter</taxon>
    </lineage>
</organism>
<proteinExistence type="predicted"/>
<evidence type="ECO:0000256" key="1">
    <source>
        <dbReference type="SAM" id="MobiDB-lite"/>
    </source>
</evidence>
<feature type="region of interest" description="Disordered" evidence="1">
    <location>
        <begin position="1"/>
        <end position="27"/>
    </location>
</feature>
<dbReference type="STRING" id="1086013.SAMN05421774_11011"/>
<keyword evidence="3" id="KW-1185">Reference proteome</keyword>
<evidence type="ECO:0000313" key="3">
    <source>
        <dbReference type="Proteomes" id="UP000186141"/>
    </source>
</evidence>
<dbReference type="RefSeq" id="WP_076533781.1">
    <property type="nucleotide sequence ID" value="NZ_BMEH01000010.1"/>
</dbReference>
<evidence type="ECO:0000313" key="2">
    <source>
        <dbReference type="EMBL" id="SIT21391.1"/>
    </source>
</evidence>
<reference evidence="2 3" key="1">
    <citation type="submission" date="2017-01" db="EMBL/GenBank/DDBJ databases">
        <authorList>
            <person name="Mah S.A."/>
            <person name="Swanson W.J."/>
            <person name="Moy G.W."/>
            <person name="Vacquier V.D."/>
        </authorList>
    </citation>
    <scope>NUCLEOTIDE SEQUENCE [LARGE SCALE GENOMIC DNA]</scope>
    <source>
        <strain evidence="2 3">DSM 26375</strain>
    </source>
</reference>
<dbReference type="Proteomes" id="UP000186141">
    <property type="component" value="Unassembled WGS sequence"/>
</dbReference>
<sequence length="86" mass="8774">MDPFTTHHTTLTAPAQEGESVTPSDSQPLARVSRAIYVGTGGDLRLRLVSGSEITLANAQPGALYPVRAAQILATGTTAGGLVALS</sequence>
<gene>
    <name evidence="2" type="ORF">SAMN05421774_11011</name>
</gene>
<protein>
    <submittedName>
        <fullName evidence="2">Uncharacterized protein</fullName>
    </submittedName>
</protein>